<sequence length="151" mass="16649">MKFLAYTVYLLLLFSVSIAVRNTAGKITQNESAKKTLGNCKTETGATMADIESLKEKKIPKTKTGRCFMECLFSKAKIMDNGRFNKKGMVVAFTPALKGDLTKMGKLRELSEVCEKEIGLNKLENCEGGKKIVECVAKHGKSYGMSFSTTK</sequence>
<organism evidence="3">
    <name type="scientific">Colaphellus bowringi</name>
    <dbReference type="NCBI Taxonomy" id="561076"/>
    <lineage>
        <taxon>Eukaryota</taxon>
        <taxon>Metazoa</taxon>
        <taxon>Ecdysozoa</taxon>
        <taxon>Arthropoda</taxon>
        <taxon>Hexapoda</taxon>
        <taxon>Insecta</taxon>
        <taxon>Pterygota</taxon>
        <taxon>Neoptera</taxon>
        <taxon>Endopterygota</taxon>
        <taxon>Coleoptera</taxon>
        <taxon>Polyphaga</taxon>
        <taxon>Cucujiformia</taxon>
        <taxon>Chrysomeloidea</taxon>
        <taxon>Chrysomelidae</taxon>
        <taxon>Chrysomelinae</taxon>
        <taxon>Chrysomelini</taxon>
        <taxon>Colaphellus</taxon>
    </lineage>
</organism>
<protein>
    <submittedName>
        <fullName evidence="3">Odorant binding protein 9</fullName>
    </submittedName>
</protein>
<dbReference type="GO" id="GO:0007608">
    <property type="term" value="P:sensory perception of smell"/>
    <property type="evidence" value="ECO:0007669"/>
    <property type="project" value="TreeGrafter"/>
</dbReference>
<dbReference type="CDD" id="cd23992">
    <property type="entry name" value="PBP_GOBP"/>
    <property type="match status" value="1"/>
</dbReference>
<dbReference type="GO" id="GO:0005549">
    <property type="term" value="F:odorant binding"/>
    <property type="evidence" value="ECO:0007669"/>
    <property type="project" value="InterPro"/>
</dbReference>
<dbReference type="EMBL" id="KT381491">
    <property type="protein sequence ID" value="ALR72497.1"/>
    <property type="molecule type" value="mRNA"/>
</dbReference>
<keyword evidence="1 2" id="KW-0732">Signal</keyword>
<dbReference type="Pfam" id="PF01395">
    <property type="entry name" value="PBP_GOBP"/>
    <property type="match status" value="1"/>
</dbReference>
<dbReference type="SUPFAM" id="SSF47565">
    <property type="entry name" value="Insect pheromone/odorant-binding proteins"/>
    <property type="match status" value="1"/>
</dbReference>
<dbReference type="GO" id="GO:0005615">
    <property type="term" value="C:extracellular space"/>
    <property type="evidence" value="ECO:0007669"/>
    <property type="project" value="TreeGrafter"/>
</dbReference>
<dbReference type="SMART" id="SM00708">
    <property type="entry name" value="PhBP"/>
    <property type="match status" value="1"/>
</dbReference>
<dbReference type="AlphaFoldDB" id="A0A0S3J3B4"/>
<reference evidence="3" key="2">
    <citation type="submission" date="2015-08" db="EMBL/GenBank/DDBJ databases">
        <authorList>
            <person name="Babu N.S."/>
            <person name="Beckwith C.J."/>
            <person name="Beseler K.G."/>
            <person name="Brison A."/>
            <person name="Carone J.V."/>
            <person name="Caskin T.P."/>
            <person name="Diamond M."/>
            <person name="Durham M.E."/>
            <person name="Foxe J.M."/>
            <person name="Go M."/>
            <person name="Henderson B.A."/>
            <person name="Jones I.B."/>
            <person name="McGettigan J.A."/>
            <person name="Micheletti S.J."/>
            <person name="Nasrallah M.E."/>
            <person name="Ortiz D."/>
            <person name="Piller C.R."/>
            <person name="Privatt S.R."/>
            <person name="Schneider S.L."/>
            <person name="Sharp S."/>
            <person name="Smith T.C."/>
            <person name="Stanton J.D."/>
            <person name="Ullery H.E."/>
            <person name="Wilson R.J."/>
            <person name="Serrano M.G."/>
            <person name="Buck G."/>
            <person name="Lee V."/>
            <person name="Wang Y."/>
            <person name="Carvalho R."/>
            <person name="Voegtly L."/>
            <person name="Shi R."/>
            <person name="Duckworth R."/>
            <person name="Johnson A."/>
            <person name="Loviza R."/>
            <person name="Walstead R."/>
            <person name="Shah Z."/>
            <person name="Kiflezghi M."/>
            <person name="Wade K."/>
            <person name="Ball S.L."/>
            <person name="Bradley K.W."/>
            <person name="Asai D.J."/>
            <person name="Bowman C.A."/>
            <person name="Russell D.A."/>
            <person name="Pope W.H."/>
            <person name="Jacobs-Sera D."/>
            <person name="Hendrix R.W."/>
            <person name="Hatfull G.F."/>
        </authorList>
    </citation>
    <scope>NUCLEOTIDE SEQUENCE</scope>
</reference>
<proteinExistence type="evidence at transcript level"/>
<dbReference type="PANTHER" id="PTHR11857:SF42">
    <property type="entry name" value="GENERAL ODORANT-BINDING PROTEIN 19D-RELATED"/>
    <property type="match status" value="1"/>
</dbReference>
<feature type="chain" id="PRO_5006612763" evidence="2">
    <location>
        <begin position="20"/>
        <end position="151"/>
    </location>
</feature>
<dbReference type="InterPro" id="IPR006170">
    <property type="entry name" value="PBP/GOBP"/>
</dbReference>
<dbReference type="PANTHER" id="PTHR11857">
    <property type="entry name" value="ODORANT BINDING PROTEIN-RELATED"/>
    <property type="match status" value="1"/>
</dbReference>
<name>A0A0S3J3B4_9CUCU</name>
<evidence type="ECO:0000313" key="3">
    <source>
        <dbReference type="EMBL" id="ALR72497.1"/>
    </source>
</evidence>
<evidence type="ECO:0000256" key="1">
    <source>
        <dbReference type="ARBA" id="ARBA00022729"/>
    </source>
</evidence>
<feature type="signal peptide" evidence="2">
    <location>
        <begin position="1"/>
        <end position="19"/>
    </location>
</feature>
<evidence type="ECO:0000256" key="2">
    <source>
        <dbReference type="SAM" id="SignalP"/>
    </source>
</evidence>
<accession>A0A0S3J3B4</accession>
<dbReference type="InterPro" id="IPR036728">
    <property type="entry name" value="PBP_GOBP_sf"/>
</dbReference>
<dbReference type="Gene3D" id="1.10.238.20">
    <property type="entry name" value="Pheromone/general odorant binding protein domain"/>
    <property type="match status" value="1"/>
</dbReference>
<reference evidence="3" key="1">
    <citation type="journal article" date="2015" name="BMC Genomics">
        <title>Candidate chemosensory genes identified in Colaphellus bowringi by antennal transcriptome analysis.</title>
        <authorList>
            <person name="Li X.M."/>
            <person name="Zhu X.Y."/>
            <person name="Wang Z.Q."/>
            <person name="Wang Y."/>
            <person name="He P."/>
            <person name="Chen G."/>
            <person name="Sun L."/>
            <person name="Deng D.G."/>
            <person name="Zhang Y.N."/>
        </authorList>
    </citation>
    <scope>NUCLEOTIDE SEQUENCE</scope>
</reference>